<keyword evidence="2 3" id="KW-0802">TPR repeat</keyword>
<keyword evidence="1" id="KW-0677">Repeat</keyword>
<protein>
    <submittedName>
        <fullName evidence="5">Transmembrane and TPR repeat-containing protein 4</fullName>
    </submittedName>
</protein>
<comment type="caution">
    <text evidence="5">The sequence shown here is derived from an EMBL/GenBank/DDBJ whole genome shotgun (WGS) entry which is preliminary data.</text>
</comment>
<dbReference type="EMBL" id="SRLO01000396">
    <property type="protein sequence ID" value="TNN57783.1"/>
    <property type="molecule type" value="Genomic_DNA"/>
</dbReference>
<evidence type="ECO:0000256" key="4">
    <source>
        <dbReference type="SAM" id="MobiDB-lite"/>
    </source>
</evidence>
<feature type="repeat" description="TPR" evidence="3">
    <location>
        <begin position="31"/>
        <end position="64"/>
    </location>
</feature>
<dbReference type="SUPFAM" id="SSF48452">
    <property type="entry name" value="TPR-like"/>
    <property type="match status" value="1"/>
</dbReference>
<dbReference type="GO" id="GO:0035269">
    <property type="term" value="P:protein O-linked glycosylation via mannose"/>
    <property type="evidence" value="ECO:0007669"/>
    <property type="project" value="TreeGrafter"/>
</dbReference>
<dbReference type="InterPro" id="IPR052346">
    <property type="entry name" value="O-mannosyl-transferase_TMTC"/>
</dbReference>
<dbReference type="PANTHER" id="PTHR44227">
    <property type="match status" value="1"/>
</dbReference>
<dbReference type="PROSITE" id="PS50005">
    <property type="entry name" value="TPR"/>
    <property type="match status" value="1"/>
</dbReference>
<dbReference type="PANTHER" id="PTHR44227:SF3">
    <property type="entry name" value="PROTEIN O-MANNOSYL-TRANSFERASE TMTC4"/>
    <property type="match status" value="1"/>
</dbReference>
<keyword evidence="5" id="KW-0812">Transmembrane</keyword>
<reference evidence="5 6" key="1">
    <citation type="submission" date="2019-03" db="EMBL/GenBank/DDBJ databases">
        <title>First draft genome of Liparis tanakae, snailfish: a comprehensive survey of snailfish specific genes.</title>
        <authorList>
            <person name="Kim W."/>
            <person name="Song I."/>
            <person name="Jeong J.-H."/>
            <person name="Kim D."/>
            <person name="Kim S."/>
            <person name="Ryu S."/>
            <person name="Song J.Y."/>
            <person name="Lee S.K."/>
        </authorList>
    </citation>
    <scope>NUCLEOTIDE SEQUENCE [LARGE SCALE GENOMIC DNA]</scope>
    <source>
        <tissue evidence="5">Muscle</tissue>
    </source>
</reference>
<dbReference type="SMART" id="SM00028">
    <property type="entry name" value="TPR"/>
    <property type="match status" value="2"/>
</dbReference>
<organism evidence="5 6">
    <name type="scientific">Liparis tanakae</name>
    <name type="common">Tanaka's snailfish</name>
    <dbReference type="NCBI Taxonomy" id="230148"/>
    <lineage>
        <taxon>Eukaryota</taxon>
        <taxon>Metazoa</taxon>
        <taxon>Chordata</taxon>
        <taxon>Craniata</taxon>
        <taxon>Vertebrata</taxon>
        <taxon>Euteleostomi</taxon>
        <taxon>Actinopterygii</taxon>
        <taxon>Neopterygii</taxon>
        <taxon>Teleostei</taxon>
        <taxon>Neoteleostei</taxon>
        <taxon>Acanthomorphata</taxon>
        <taxon>Eupercaria</taxon>
        <taxon>Perciformes</taxon>
        <taxon>Cottioidei</taxon>
        <taxon>Cottales</taxon>
        <taxon>Liparidae</taxon>
        <taxon>Liparis</taxon>
    </lineage>
</organism>
<dbReference type="InterPro" id="IPR019734">
    <property type="entry name" value="TPR_rpt"/>
</dbReference>
<keyword evidence="5" id="KW-0472">Membrane</keyword>
<name>A0A4Z2GYD8_9TELE</name>
<accession>A0A4Z2GYD8</accession>
<dbReference type="AlphaFoldDB" id="A0A4Z2GYD8"/>
<feature type="region of interest" description="Disordered" evidence="4">
    <location>
        <begin position="88"/>
        <end position="113"/>
    </location>
</feature>
<dbReference type="GO" id="GO:0000030">
    <property type="term" value="F:mannosyltransferase activity"/>
    <property type="evidence" value="ECO:0007669"/>
    <property type="project" value="TreeGrafter"/>
</dbReference>
<feature type="compositionally biased region" description="Acidic residues" evidence="4">
    <location>
        <begin position="104"/>
        <end position="113"/>
    </location>
</feature>
<dbReference type="GO" id="GO:0005783">
    <property type="term" value="C:endoplasmic reticulum"/>
    <property type="evidence" value="ECO:0007669"/>
    <property type="project" value="TreeGrafter"/>
</dbReference>
<evidence type="ECO:0000256" key="1">
    <source>
        <dbReference type="ARBA" id="ARBA00022737"/>
    </source>
</evidence>
<proteinExistence type="predicted"/>
<dbReference type="GO" id="GO:0030968">
    <property type="term" value="P:endoplasmic reticulum unfolded protein response"/>
    <property type="evidence" value="ECO:0007669"/>
    <property type="project" value="TreeGrafter"/>
</dbReference>
<sequence>MNLGIVQNSLRKFEEAEQSYWNAIRFRKKYPDCYYNLGRLYADLDRHIDALNAWRNATVLKPEHSLAWNNMVILLDNTGNYTHALGVPRDEMESVPMQRGPGALEDEEDEDDEDALCREMLNAKR</sequence>
<keyword evidence="6" id="KW-1185">Reference proteome</keyword>
<evidence type="ECO:0000256" key="2">
    <source>
        <dbReference type="ARBA" id="ARBA00022803"/>
    </source>
</evidence>
<evidence type="ECO:0000256" key="3">
    <source>
        <dbReference type="PROSITE-ProRule" id="PRU00339"/>
    </source>
</evidence>
<evidence type="ECO:0000313" key="5">
    <source>
        <dbReference type="EMBL" id="TNN57783.1"/>
    </source>
</evidence>
<dbReference type="Proteomes" id="UP000314294">
    <property type="component" value="Unassembled WGS sequence"/>
</dbReference>
<gene>
    <name evidence="5" type="primary">Tmtc4_2</name>
    <name evidence="5" type="ORF">EYF80_031967</name>
</gene>
<dbReference type="Gene3D" id="1.25.40.10">
    <property type="entry name" value="Tetratricopeptide repeat domain"/>
    <property type="match status" value="1"/>
</dbReference>
<dbReference type="InterPro" id="IPR011990">
    <property type="entry name" value="TPR-like_helical_dom_sf"/>
</dbReference>
<dbReference type="OrthoDB" id="19588at2759"/>
<evidence type="ECO:0000313" key="6">
    <source>
        <dbReference type="Proteomes" id="UP000314294"/>
    </source>
</evidence>